<proteinExistence type="predicted"/>
<dbReference type="RefSeq" id="WP_184252734.1">
    <property type="nucleotide sequence ID" value="NZ_JACHIO010000002.1"/>
</dbReference>
<protein>
    <submittedName>
        <fullName evidence="1">Uncharacterized protein</fullName>
    </submittedName>
</protein>
<organism evidence="1 2">
    <name type="scientific">Granulicella mallensis</name>
    <dbReference type="NCBI Taxonomy" id="940614"/>
    <lineage>
        <taxon>Bacteria</taxon>
        <taxon>Pseudomonadati</taxon>
        <taxon>Acidobacteriota</taxon>
        <taxon>Terriglobia</taxon>
        <taxon>Terriglobales</taxon>
        <taxon>Acidobacteriaceae</taxon>
        <taxon>Granulicella</taxon>
    </lineage>
</organism>
<accession>A0A7W7ZLP6</accession>
<dbReference type="EMBL" id="JACHIO010000002">
    <property type="protein sequence ID" value="MBB5062241.1"/>
    <property type="molecule type" value="Genomic_DNA"/>
</dbReference>
<dbReference type="AlphaFoldDB" id="A0A7W7ZLP6"/>
<name>A0A7W7ZLP6_9BACT</name>
<dbReference type="Proteomes" id="UP000584867">
    <property type="component" value="Unassembled WGS sequence"/>
</dbReference>
<evidence type="ECO:0000313" key="2">
    <source>
        <dbReference type="Proteomes" id="UP000584867"/>
    </source>
</evidence>
<comment type="caution">
    <text evidence="1">The sequence shown here is derived from an EMBL/GenBank/DDBJ whole genome shotgun (WGS) entry which is preliminary data.</text>
</comment>
<reference evidence="1 2" key="1">
    <citation type="submission" date="2020-08" db="EMBL/GenBank/DDBJ databases">
        <title>Genomic Encyclopedia of Type Strains, Phase IV (KMG-V): Genome sequencing to study the core and pangenomes of soil and plant-associated prokaryotes.</title>
        <authorList>
            <person name="Whitman W."/>
        </authorList>
    </citation>
    <scope>NUCLEOTIDE SEQUENCE [LARGE SCALE GENOMIC DNA]</scope>
    <source>
        <strain evidence="1 2">X5P3</strain>
    </source>
</reference>
<sequence>MTDIVASLGVSVMAPEPAYTWSADVQAEMQIIGIIIAAIRVMRVIVDIRGEMALPYSHKNLSCRF</sequence>
<gene>
    <name evidence="1" type="ORF">HDF15_000568</name>
</gene>
<evidence type="ECO:0000313" key="1">
    <source>
        <dbReference type="EMBL" id="MBB5062241.1"/>
    </source>
</evidence>